<dbReference type="PROSITE" id="PS51608">
    <property type="entry name" value="SAM_MT_UBIE"/>
    <property type="match status" value="1"/>
</dbReference>
<dbReference type="EMBL" id="CP042582">
    <property type="protein sequence ID" value="QEX25328.1"/>
    <property type="molecule type" value="Genomic_DNA"/>
</dbReference>
<dbReference type="NCBIfam" id="TIGR01934">
    <property type="entry name" value="MenG_MenH_UbiE"/>
    <property type="match status" value="1"/>
</dbReference>
<dbReference type="GO" id="GO:0008425">
    <property type="term" value="F:2-methoxy-6-polyprenyl-1,4-benzoquinol methyltransferase activity"/>
    <property type="evidence" value="ECO:0007669"/>
    <property type="project" value="UniProtKB-UniRule"/>
</dbReference>
<comment type="catalytic activity">
    <reaction evidence="6">
        <text>a 2-demethylmenaquinol + S-adenosyl-L-methionine = a menaquinol + S-adenosyl-L-homocysteine + H(+)</text>
        <dbReference type="Rhea" id="RHEA:42640"/>
        <dbReference type="Rhea" id="RHEA-COMP:9539"/>
        <dbReference type="Rhea" id="RHEA-COMP:9563"/>
        <dbReference type="ChEBI" id="CHEBI:15378"/>
        <dbReference type="ChEBI" id="CHEBI:18151"/>
        <dbReference type="ChEBI" id="CHEBI:55437"/>
        <dbReference type="ChEBI" id="CHEBI:57856"/>
        <dbReference type="ChEBI" id="CHEBI:59789"/>
        <dbReference type="EC" id="2.1.1.163"/>
    </reaction>
</comment>
<dbReference type="AlphaFoldDB" id="A0A5J6N5X5"/>
<evidence type="ECO:0000256" key="5">
    <source>
        <dbReference type="ARBA" id="ARBA00022691"/>
    </source>
</evidence>
<comment type="pathway">
    <text evidence="6">Quinol/quinone metabolism; menaquinone biosynthesis; menaquinol from 1,4-dihydroxy-2-naphthoate: step 2/2.</text>
</comment>
<feature type="binding site" evidence="6">
    <location>
        <position position="107"/>
    </location>
    <ligand>
        <name>S-adenosyl-L-methionine</name>
        <dbReference type="ChEBI" id="CHEBI:59789"/>
    </ligand>
</feature>
<evidence type="ECO:0000256" key="6">
    <source>
        <dbReference type="HAMAP-Rule" id="MF_01813"/>
    </source>
</evidence>
<reference evidence="8 9" key="1">
    <citation type="submission" date="2019-08" db="EMBL/GenBank/DDBJ databases">
        <title>Hyperibacter terrae gen. nov., sp. nov. and Hyperibacter viscosus sp. nov., two new members in the family Rhodospirillaceae isolated from the rhizosphere of Hypericum perforatum.</title>
        <authorList>
            <person name="Noviana Z."/>
        </authorList>
    </citation>
    <scope>NUCLEOTIDE SEQUENCE [LARGE SCALE GENOMIC DNA]</scope>
    <source>
        <strain evidence="8 9">R5959</strain>
    </source>
</reference>
<dbReference type="Pfam" id="PF01209">
    <property type="entry name" value="Ubie_methyltran"/>
    <property type="match status" value="1"/>
</dbReference>
<evidence type="ECO:0000313" key="9">
    <source>
        <dbReference type="Proteomes" id="UP000325797"/>
    </source>
</evidence>
<feature type="binding site" evidence="6">
    <location>
        <begin position="163"/>
        <end position="164"/>
    </location>
    <ligand>
        <name>S-adenosyl-L-methionine</name>
        <dbReference type="ChEBI" id="CHEBI:59789"/>
    </ligand>
</feature>
<dbReference type="SUPFAM" id="SSF53335">
    <property type="entry name" value="S-adenosyl-L-methionine-dependent methyltransferases"/>
    <property type="match status" value="1"/>
</dbReference>
<evidence type="ECO:0000256" key="3">
    <source>
        <dbReference type="ARBA" id="ARBA00022679"/>
    </source>
</evidence>
<dbReference type="PANTHER" id="PTHR43591">
    <property type="entry name" value="METHYLTRANSFERASE"/>
    <property type="match status" value="1"/>
</dbReference>
<evidence type="ECO:0000256" key="2">
    <source>
        <dbReference type="ARBA" id="ARBA00022603"/>
    </source>
</evidence>
<keyword evidence="4 6" id="KW-0831">Ubiquinone biosynthesis</keyword>
<sequence length="291" mass="31553">MFAAMQPVAPGNPPGPASRPATPDPSASQDEVRGQTPQAEQVSFGFREVPAEEKAGLVRGVFDSVAGRYDLMNDLMSGGIHRLWKKAMIDWLDPRPGQTVLDVAGGTGDIALRILERWGGPGKAAAAGGRILVCDLTPAMLARGRDRAIDRGHLGGIEWIAGNAEALPLEAMSVDAYTIAFGLRNVTHIDRALAEARRVLKPGGRFLCLEFSHVVLPMLDRLYDLYSFSVLPTLGRVVAKDEASYRYLAESIRRFPRQEDLVAMIEAAGLAQVRYRNLSGGIAALHSAWRI</sequence>
<feature type="compositionally biased region" description="Polar residues" evidence="7">
    <location>
        <begin position="25"/>
        <end position="40"/>
    </location>
</feature>
<evidence type="ECO:0000256" key="4">
    <source>
        <dbReference type="ARBA" id="ARBA00022688"/>
    </source>
</evidence>
<feature type="binding site" evidence="6">
    <location>
        <position position="135"/>
    </location>
    <ligand>
        <name>S-adenosyl-L-methionine</name>
        <dbReference type="ChEBI" id="CHEBI:59789"/>
    </ligand>
</feature>
<gene>
    <name evidence="6 8" type="primary">ubiE</name>
    <name evidence="8" type="ORF">FRZ61_52750</name>
</gene>
<dbReference type="PROSITE" id="PS01183">
    <property type="entry name" value="UBIE_1"/>
    <property type="match status" value="1"/>
</dbReference>
<keyword evidence="1 6" id="KW-0474">Menaquinone biosynthesis</keyword>
<comment type="function">
    <text evidence="6">Methyltransferase required for the conversion of demethylmenaquinol (DMKH2) to menaquinol (MKH2) and the conversion of 2-polyprenyl-6-methoxy-1,4-benzoquinol (DDMQH2) to 2-polyprenyl-3-methyl-6-methoxy-1,4-benzoquinol (DMQH2).</text>
</comment>
<dbReference type="InterPro" id="IPR004033">
    <property type="entry name" value="UbiE/COQ5_MeTrFase"/>
</dbReference>
<evidence type="ECO:0000256" key="7">
    <source>
        <dbReference type="SAM" id="MobiDB-lite"/>
    </source>
</evidence>
<dbReference type="UniPathway" id="UPA00232"/>
<dbReference type="InterPro" id="IPR029063">
    <property type="entry name" value="SAM-dependent_MTases_sf"/>
</dbReference>
<dbReference type="PROSITE" id="PS01184">
    <property type="entry name" value="UBIE_2"/>
    <property type="match status" value="1"/>
</dbReference>
<evidence type="ECO:0000313" key="8">
    <source>
        <dbReference type="EMBL" id="QEX25328.1"/>
    </source>
</evidence>
<dbReference type="NCBIfam" id="NF001242">
    <property type="entry name" value="PRK00216.1-3"/>
    <property type="match status" value="1"/>
</dbReference>
<dbReference type="GO" id="GO:0043770">
    <property type="term" value="F:demethylmenaquinone methyltransferase activity"/>
    <property type="evidence" value="ECO:0007669"/>
    <property type="project" value="UniProtKB-UniRule"/>
</dbReference>
<dbReference type="Gene3D" id="3.40.50.150">
    <property type="entry name" value="Vaccinia Virus protein VP39"/>
    <property type="match status" value="1"/>
</dbReference>
<comment type="similarity">
    <text evidence="6">Belongs to the class I-like SAM-binding methyltransferase superfamily. MenG/UbiE family.</text>
</comment>
<dbReference type="CDD" id="cd02440">
    <property type="entry name" value="AdoMet_MTases"/>
    <property type="match status" value="1"/>
</dbReference>
<dbReference type="GO" id="GO:0009060">
    <property type="term" value="P:aerobic respiration"/>
    <property type="evidence" value="ECO:0007669"/>
    <property type="project" value="UniProtKB-UniRule"/>
</dbReference>
<keyword evidence="2 6" id="KW-0489">Methyltransferase</keyword>
<accession>A0A5J6N5X5</accession>
<dbReference type="GO" id="GO:0009234">
    <property type="term" value="P:menaquinone biosynthetic process"/>
    <property type="evidence" value="ECO:0007669"/>
    <property type="project" value="UniProtKB-UniRule"/>
</dbReference>
<keyword evidence="8" id="KW-0830">Ubiquinone</keyword>
<organism evidence="8 9">
    <name type="scientific">Hypericibacter adhaerens</name>
    <dbReference type="NCBI Taxonomy" id="2602016"/>
    <lineage>
        <taxon>Bacteria</taxon>
        <taxon>Pseudomonadati</taxon>
        <taxon>Pseudomonadota</taxon>
        <taxon>Alphaproteobacteria</taxon>
        <taxon>Rhodospirillales</taxon>
        <taxon>Dongiaceae</taxon>
        <taxon>Hypericibacter</taxon>
    </lineage>
</organism>
<dbReference type="KEGG" id="hadh:FRZ61_52750"/>
<keyword evidence="9" id="KW-1185">Reference proteome</keyword>
<dbReference type="GO" id="GO:0032259">
    <property type="term" value="P:methylation"/>
    <property type="evidence" value="ECO:0007669"/>
    <property type="project" value="UniProtKB-KW"/>
</dbReference>
<dbReference type="EC" id="2.1.1.163" evidence="6"/>
<comment type="caution">
    <text evidence="6">Lacks conserved residue(s) required for the propagation of feature annotation.</text>
</comment>
<evidence type="ECO:0000256" key="1">
    <source>
        <dbReference type="ARBA" id="ARBA00022428"/>
    </source>
</evidence>
<dbReference type="HAMAP" id="MF_01813">
    <property type="entry name" value="MenG_UbiE_methyltr"/>
    <property type="match status" value="1"/>
</dbReference>
<dbReference type="EC" id="2.1.1.201" evidence="6"/>
<dbReference type="PANTHER" id="PTHR43591:SF24">
    <property type="entry name" value="2-METHOXY-6-POLYPRENYL-1,4-BENZOQUINOL METHYLASE, MITOCHONDRIAL"/>
    <property type="match status" value="1"/>
</dbReference>
<feature type="region of interest" description="Disordered" evidence="7">
    <location>
        <begin position="1"/>
        <end position="40"/>
    </location>
</feature>
<protein>
    <recommendedName>
        <fullName evidence="6">Ubiquinone/menaquinone biosynthesis C-methyltransferase UbiE</fullName>
        <ecNumber evidence="6">2.1.1.163</ecNumber>
        <ecNumber evidence="6">2.1.1.201</ecNumber>
    </recommendedName>
    <alternativeName>
        <fullName evidence="6">2-methoxy-6-polyprenyl-1,4-benzoquinol methylase</fullName>
    </alternativeName>
    <alternativeName>
        <fullName evidence="6">Demethylmenaquinone methyltransferase</fullName>
    </alternativeName>
</protein>
<dbReference type="InterPro" id="IPR023576">
    <property type="entry name" value="UbiE/COQ5_MeTrFase_CS"/>
</dbReference>
<comment type="pathway">
    <text evidence="6">Cofactor biosynthesis; ubiquinone biosynthesis.</text>
</comment>
<comment type="catalytic activity">
    <reaction evidence="6">
        <text>a 2-methoxy-6-(all-trans-polyprenyl)benzene-1,4-diol + S-adenosyl-L-methionine = a 5-methoxy-2-methyl-3-(all-trans-polyprenyl)benzene-1,4-diol + S-adenosyl-L-homocysteine + H(+)</text>
        <dbReference type="Rhea" id="RHEA:28286"/>
        <dbReference type="Rhea" id="RHEA-COMP:10858"/>
        <dbReference type="Rhea" id="RHEA-COMP:10859"/>
        <dbReference type="ChEBI" id="CHEBI:15378"/>
        <dbReference type="ChEBI" id="CHEBI:57856"/>
        <dbReference type="ChEBI" id="CHEBI:59789"/>
        <dbReference type="ChEBI" id="CHEBI:84166"/>
        <dbReference type="ChEBI" id="CHEBI:84167"/>
        <dbReference type="EC" id="2.1.1.201"/>
    </reaction>
</comment>
<keyword evidence="5 6" id="KW-0949">S-adenosyl-L-methionine</keyword>
<dbReference type="Proteomes" id="UP000325797">
    <property type="component" value="Chromosome"/>
</dbReference>
<name>A0A5J6N5X5_9PROT</name>
<proteinExistence type="inferred from homology"/>
<dbReference type="UniPathway" id="UPA00079">
    <property type="reaction ID" value="UER00169"/>
</dbReference>
<keyword evidence="3 6" id="KW-0808">Transferase</keyword>